<reference evidence="2 3" key="1">
    <citation type="submission" date="2016-03" db="EMBL/GenBank/DDBJ databases">
        <authorList>
            <person name="Ploux O."/>
        </authorList>
    </citation>
    <scope>NUCLEOTIDE SEQUENCE [LARGE SCALE GENOMIC DNA]</scope>
    <source>
        <strain evidence="2 3">R-45370</strain>
    </source>
</reference>
<dbReference type="EMBL" id="LUUI01000029">
    <property type="protein sequence ID" value="OAI20816.1"/>
    <property type="molecule type" value="Genomic_DNA"/>
</dbReference>
<evidence type="ECO:0000256" key="1">
    <source>
        <dbReference type="SAM" id="Phobius"/>
    </source>
</evidence>
<dbReference type="STRING" id="980561.A1359_20455"/>
<organism evidence="2 3">
    <name type="scientific">Methylomonas lenta</name>
    <dbReference type="NCBI Taxonomy" id="980561"/>
    <lineage>
        <taxon>Bacteria</taxon>
        <taxon>Pseudomonadati</taxon>
        <taxon>Pseudomonadota</taxon>
        <taxon>Gammaproteobacteria</taxon>
        <taxon>Methylococcales</taxon>
        <taxon>Methylococcaceae</taxon>
        <taxon>Methylomonas</taxon>
    </lineage>
</organism>
<sequence length="145" mass="17475">MGNIKKHLDLIFIALLLLSLVFYDLTMEILTEIVHLFFELLFELFEWFELGIEEIIEHLFHTEHHASQIVTFYILLLIGGFVVYGLWQILPRLYHRLMIVVKREALKIWVRRKTEWELYWFTLDLPYKIFMGVIAVGVVYITLFL</sequence>
<gene>
    <name evidence="2" type="ORF">A1359_20455</name>
</gene>
<accession>A0A177NRZ0</accession>
<dbReference type="OrthoDB" id="5570936at2"/>
<keyword evidence="1" id="KW-0812">Transmembrane</keyword>
<keyword evidence="3" id="KW-1185">Reference proteome</keyword>
<proteinExistence type="predicted"/>
<name>A0A177NRZ0_9GAMM</name>
<keyword evidence="1" id="KW-0472">Membrane</keyword>
<dbReference type="Proteomes" id="UP000078476">
    <property type="component" value="Unassembled WGS sequence"/>
</dbReference>
<comment type="caution">
    <text evidence="2">The sequence shown here is derived from an EMBL/GenBank/DDBJ whole genome shotgun (WGS) entry which is preliminary data.</text>
</comment>
<feature type="transmembrane region" description="Helical" evidence="1">
    <location>
        <begin position="7"/>
        <end position="23"/>
    </location>
</feature>
<evidence type="ECO:0000313" key="2">
    <source>
        <dbReference type="EMBL" id="OAI20816.1"/>
    </source>
</evidence>
<dbReference type="AlphaFoldDB" id="A0A177NRZ0"/>
<evidence type="ECO:0000313" key="3">
    <source>
        <dbReference type="Proteomes" id="UP000078476"/>
    </source>
</evidence>
<feature type="transmembrane region" description="Helical" evidence="1">
    <location>
        <begin position="125"/>
        <end position="144"/>
    </location>
</feature>
<protein>
    <submittedName>
        <fullName evidence="2">Uncharacterized protein</fullName>
    </submittedName>
</protein>
<keyword evidence="1" id="KW-1133">Transmembrane helix</keyword>
<feature type="transmembrane region" description="Helical" evidence="1">
    <location>
        <begin position="69"/>
        <end position="90"/>
    </location>
</feature>